<dbReference type="InterPro" id="IPR036942">
    <property type="entry name" value="Beta-barrel_TonB_sf"/>
</dbReference>
<dbReference type="RefSeq" id="WP_190312719.1">
    <property type="nucleotide sequence ID" value="NZ_JACNYL010000001.1"/>
</dbReference>
<evidence type="ECO:0000256" key="3">
    <source>
        <dbReference type="ARBA" id="ARBA00022452"/>
    </source>
</evidence>
<evidence type="ECO:0000259" key="9">
    <source>
        <dbReference type="Pfam" id="PF07715"/>
    </source>
</evidence>
<proteinExistence type="inferred from homology"/>
<reference evidence="10 11" key="1">
    <citation type="submission" date="2020-08" db="EMBL/GenBank/DDBJ databases">
        <title>Sphingobacterium sp. DN00404 isolated from aquaculture water.</title>
        <authorList>
            <person name="Zhang M."/>
        </authorList>
    </citation>
    <scope>NUCLEOTIDE SEQUENCE [LARGE SCALE GENOMIC DNA]</scope>
    <source>
        <strain evidence="10 11">KCTC 42746</strain>
    </source>
</reference>
<keyword evidence="4 7" id="KW-0812">Transmembrane</keyword>
<evidence type="ECO:0000256" key="2">
    <source>
        <dbReference type="ARBA" id="ARBA00022448"/>
    </source>
</evidence>
<keyword evidence="8" id="KW-0732">Signal</keyword>
<accession>A0ABR7XP99</accession>
<keyword evidence="3 7" id="KW-1134">Transmembrane beta strand</keyword>
<gene>
    <name evidence="10" type="ORF">H8B21_05365</name>
</gene>
<keyword evidence="5 7" id="KW-0472">Membrane</keyword>
<keyword evidence="2 7" id="KW-0813">Transport</keyword>
<evidence type="ECO:0000256" key="5">
    <source>
        <dbReference type="ARBA" id="ARBA00023136"/>
    </source>
</evidence>
<comment type="caution">
    <text evidence="10">The sequence shown here is derived from an EMBL/GenBank/DDBJ whole genome shotgun (WGS) entry which is preliminary data.</text>
</comment>
<evidence type="ECO:0000256" key="6">
    <source>
        <dbReference type="ARBA" id="ARBA00023237"/>
    </source>
</evidence>
<evidence type="ECO:0000256" key="1">
    <source>
        <dbReference type="ARBA" id="ARBA00004571"/>
    </source>
</evidence>
<dbReference type="Gene3D" id="2.40.170.20">
    <property type="entry name" value="TonB-dependent receptor, beta-barrel domain"/>
    <property type="match status" value="1"/>
</dbReference>
<dbReference type="PROSITE" id="PS52016">
    <property type="entry name" value="TONB_DEPENDENT_REC_3"/>
    <property type="match status" value="1"/>
</dbReference>
<feature type="domain" description="TonB-dependent receptor plug" evidence="9">
    <location>
        <begin position="121"/>
        <end position="229"/>
    </location>
</feature>
<dbReference type="InterPro" id="IPR023996">
    <property type="entry name" value="TonB-dep_OMP_SusC/RagA"/>
</dbReference>
<dbReference type="InterPro" id="IPR023997">
    <property type="entry name" value="TonB-dep_OMP_SusC/RagA_CS"/>
</dbReference>
<keyword evidence="11" id="KW-1185">Reference proteome</keyword>
<dbReference type="NCBIfam" id="TIGR04057">
    <property type="entry name" value="SusC_RagA_signa"/>
    <property type="match status" value="1"/>
</dbReference>
<comment type="subcellular location">
    <subcellularLocation>
        <location evidence="1 7">Cell outer membrane</location>
        <topology evidence="1 7">Multi-pass membrane protein</topology>
    </subcellularLocation>
</comment>
<dbReference type="InterPro" id="IPR039426">
    <property type="entry name" value="TonB-dep_rcpt-like"/>
</dbReference>
<evidence type="ECO:0000256" key="4">
    <source>
        <dbReference type="ARBA" id="ARBA00022692"/>
    </source>
</evidence>
<evidence type="ECO:0000256" key="7">
    <source>
        <dbReference type="PROSITE-ProRule" id="PRU01360"/>
    </source>
</evidence>
<evidence type="ECO:0000256" key="8">
    <source>
        <dbReference type="SAM" id="SignalP"/>
    </source>
</evidence>
<comment type="similarity">
    <text evidence="7">Belongs to the TonB-dependent receptor family.</text>
</comment>
<feature type="chain" id="PRO_5047091676" evidence="8">
    <location>
        <begin position="21"/>
        <end position="1070"/>
    </location>
</feature>
<dbReference type="NCBIfam" id="TIGR04056">
    <property type="entry name" value="OMP_RagA_SusC"/>
    <property type="match status" value="1"/>
</dbReference>
<dbReference type="Pfam" id="PF07715">
    <property type="entry name" value="Plug"/>
    <property type="match status" value="1"/>
</dbReference>
<name>A0ABR7XP99_9SPHI</name>
<dbReference type="Gene3D" id="2.170.130.10">
    <property type="entry name" value="TonB-dependent receptor, plug domain"/>
    <property type="match status" value="1"/>
</dbReference>
<dbReference type="InterPro" id="IPR037066">
    <property type="entry name" value="Plug_dom_sf"/>
</dbReference>
<dbReference type="SUPFAM" id="SSF56935">
    <property type="entry name" value="Porins"/>
    <property type="match status" value="1"/>
</dbReference>
<dbReference type="InterPro" id="IPR012910">
    <property type="entry name" value="Plug_dom"/>
</dbReference>
<dbReference type="InterPro" id="IPR008969">
    <property type="entry name" value="CarboxyPept-like_regulatory"/>
</dbReference>
<dbReference type="EMBL" id="JACNYL010000001">
    <property type="protein sequence ID" value="MBD1421000.1"/>
    <property type="molecule type" value="Genomic_DNA"/>
</dbReference>
<sequence>MKIKLLLAIALFSISGGLVAQDRSHVISGRISTEQGSYKLPSITVRSAVSKRATATDSDGLFQISIPSLPDTLLITHLGYEPLSIPLSDRTPFLDLVLQPQTFDLDEVTVVNTGYQTVKPNEINGSTVSLGASDLNQQSGTNLLDRLNNITSGLSFTTGKSNGNPQNTTNISIRGLSTINGPLDPLIVLDNFIYEGDINNINPNDVENVTILKDASAASIWGARAGNGVIVITTKRGKFNQPLRIGFNSNIIIADKPDLYYYPQMSSSDYIDVERLLFNEGYFDDQITGTPYAALTPAVEVFLKNRSGQISDIDAAKEIDRLKSVDIRDGYSRHFLKKGVTQQHALNLQGGGDKHNFNLSSAYDQNVNESHARFSKINLKADHTFRPLRDMAVTTGLYFTHSTSESGRPGYNTVQVNGRWPTYLSFADENGDPASIQLAYREAYTDTVGGGRLLNWRYYPLEDYKHNRSTTKQQEIYANAGANYKLTSYLNIDAKYQYQRQSSDTENLSDIESYNARNLINSFSQLNRTTGIVDYIVPLGGIRRLSMRTVESHTFRTQLNLDRAWGYHRVSAIAGWEVRQAKGSGNGYAQYGYNEDPLSYTDVDFVNYYPHFITGNSQGISSNGTLSSTVHRFVSGYMNASYNFKGRYLISASARQDGSNIFGANTNDRWKPLWSAGIGWNISKENFYKAAWVPYLKLTATYGHSGNVDLSRSALPVATYGTYAATGLRLARINTLNNPELRWEQSSQLNLRIDFASAGQRIAGSLEYYRKKGTDLYGTTPYDYTTWGRGSEIVRNVAAMEGNGIDIVLNSKNIEGSLRWNTSLLFNYNISKTREYFSPSANIVSTSTGNSISPIVGKPLYAIAAYRWGGLDASGNPQGYRNGDLSTDYTEISKEGYEEGTDGNVRYMGSSVPEYFGSLINTFQWKKFSASINIGYKFGYYLFKPTISYAALVQNGRGHADYENRWQKPGDESITDIPSFTYPLISGRDAFFASSEVNVIKGDHIRLNYINLGYELFSKKEGLPFERLQLFAIASNLGILWRANGDRIDPDNDSIYPEPRTVTIGLRSNF</sequence>
<dbReference type="Proteomes" id="UP000651112">
    <property type="component" value="Unassembled WGS sequence"/>
</dbReference>
<keyword evidence="6 7" id="KW-0998">Cell outer membrane</keyword>
<evidence type="ECO:0000313" key="11">
    <source>
        <dbReference type="Proteomes" id="UP000651112"/>
    </source>
</evidence>
<dbReference type="SUPFAM" id="SSF49464">
    <property type="entry name" value="Carboxypeptidase regulatory domain-like"/>
    <property type="match status" value="1"/>
</dbReference>
<evidence type="ECO:0000313" key="10">
    <source>
        <dbReference type="EMBL" id="MBD1421000.1"/>
    </source>
</evidence>
<feature type="signal peptide" evidence="8">
    <location>
        <begin position="1"/>
        <end position="20"/>
    </location>
</feature>
<dbReference type="Pfam" id="PF13715">
    <property type="entry name" value="CarbopepD_reg_2"/>
    <property type="match status" value="1"/>
</dbReference>
<organism evidence="10 11">
    <name type="scientific">Sphingobacterium chuzhouense</name>
    <dbReference type="NCBI Taxonomy" id="1742264"/>
    <lineage>
        <taxon>Bacteria</taxon>
        <taxon>Pseudomonadati</taxon>
        <taxon>Bacteroidota</taxon>
        <taxon>Sphingobacteriia</taxon>
        <taxon>Sphingobacteriales</taxon>
        <taxon>Sphingobacteriaceae</taxon>
        <taxon>Sphingobacterium</taxon>
    </lineage>
</organism>
<protein>
    <submittedName>
        <fullName evidence="10">SusC/RagA family TonB-linked outer membrane protein</fullName>
    </submittedName>
</protein>